<dbReference type="EMBL" id="KL660756">
    <property type="protein sequence ID" value="KFA63143.1"/>
    <property type="molecule type" value="Genomic_DNA"/>
</dbReference>
<sequence>MNPADSATRESAPYGHACAGCSKAKCRCISRGPGRGCERCHRLHRECQPSVVAARRATRRALSRTATSSHLEEKLDQLVNLLSSQRGPNGRDDAIQSVNSASPNHSSTSQSRAGFPTSPASTNSPAASTSLNSLSQGTGRCAILPQQPSDKPRLDIFRECHLPCFPFIVLPPDTSPDQIRQERPVLWLGIRYATSILVAERKQLDQKLRAVFAQKIVIESERSIDLLQGLIVYLAWQLDHNQFRQTLSAFSKLAQAVASDLRLDKSGREVLDRNTNATDAYCYPLRQPLPPTVYTKEEQRTALACYCICIPISSFTRNPPMTWTSHLEKMLHDLSAHPESLEDEVLVAMVRNCRISDDILTPTLGRYEPETGGRQAAPPILHVKALQMRLDNIKATTRSEVLARKGIQVQIAFLEASIGDTGLAESSSSQVSQFARTNCFHQSYEGAKKCFEAFLSFTPRELFGMNLFSAFQFARCTHLVYRYVLVDDPAWDRHFVRGGVDLGSVVQRAATLLSAIPAAMGVEGPEPDVFTATAEALRCATPIWKRTIAEAACAQGTAGSGTGGTDDPIMDDTMLISFTDDMSWMDLLSNWNQY</sequence>
<dbReference type="HOGENOM" id="CLU_006524_7_0_1"/>
<keyword evidence="3" id="KW-0238">DNA-binding</keyword>
<dbReference type="GO" id="GO:0000981">
    <property type="term" value="F:DNA-binding transcription factor activity, RNA polymerase II-specific"/>
    <property type="evidence" value="ECO:0007669"/>
    <property type="project" value="InterPro"/>
</dbReference>
<dbReference type="GO" id="GO:0008270">
    <property type="term" value="F:zinc ion binding"/>
    <property type="evidence" value="ECO:0007669"/>
    <property type="project" value="InterPro"/>
</dbReference>
<keyword evidence="2" id="KW-0805">Transcription regulation</keyword>
<dbReference type="InterPro" id="IPR036864">
    <property type="entry name" value="Zn2-C6_fun-type_DNA-bd_sf"/>
</dbReference>
<proteinExistence type="predicted"/>
<evidence type="ECO:0000256" key="2">
    <source>
        <dbReference type="ARBA" id="ARBA00023015"/>
    </source>
</evidence>
<evidence type="ECO:0000256" key="6">
    <source>
        <dbReference type="SAM" id="MobiDB-lite"/>
    </source>
</evidence>
<comment type="subcellular location">
    <subcellularLocation>
        <location evidence="1">Nucleus</location>
    </subcellularLocation>
</comment>
<dbReference type="PROSITE" id="PS00463">
    <property type="entry name" value="ZN2_CY6_FUNGAL_1"/>
    <property type="match status" value="1"/>
</dbReference>
<evidence type="ECO:0000256" key="3">
    <source>
        <dbReference type="ARBA" id="ARBA00023125"/>
    </source>
</evidence>
<feature type="domain" description="Zn(2)-C6 fungal-type" evidence="7">
    <location>
        <begin position="17"/>
        <end position="47"/>
    </location>
</feature>
<evidence type="ECO:0000256" key="4">
    <source>
        <dbReference type="ARBA" id="ARBA00023163"/>
    </source>
</evidence>
<feature type="compositionally biased region" description="Polar residues" evidence="6">
    <location>
        <begin position="96"/>
        <end position="112"/>
    </location>
</feature>
<feature type="region of interest" description="Disordered" evidence="6">
    <location>
        <begin position="83"/>
        <end position="133"/>
    </location>
</feature>
<dbReference type="InterPro" id="IPR051089">
    <property type="entry name" value="prtT"/>
</dbReference>
<keyword evidence="4" id="KW-0804">Transcription</keyword>
<dbReference type="Gene3D" id="4.10.240.10">
    <property type="entry name" value="Zn(2)-C6 fungal-type DNA-binding domain"/>
    <property type="match status" value="1"/>
</dbReference>
<dbReference type="OrthoDB" id="5226580at2759"/>
<evidence type="ECO:0000313" key="9">
    <source>
        <dbReference type="Proteomes" id="UP000028524"/>
    </source>
</evidence>
<dbReference type="GO" id="GO:0000976">
    <property type="term" value="F:transcription cis-regulatory region binding"/>
    <property type="evidence" value="ECO:0007669"/>
    <property type="project" value="TreeGrafter"/>
</dbReference>
<dbReference type="OMA" id="GIDEAWM"/>
<keyword evidence="5" id="KW-0539">Nucleus</keyword>
<dbReference type="GO" id="GO:0005634">
    <property type="term" value="C:nucleus"/>
    <property type="evidence" value="ECO:0007669"/>
    <property type="project" value="UniProtKB-SubCell"/>
</dbReference>
<dbReference type="InParanoid" id="A0A084QGQ8"/>
<feature type="compositionally biased region" description="Low complexity" evidence="6">
    <location>
        <begin position="116"/>
        <end position="133"/>
    </location>
</feature>
<accession>A0A084QGQ8</accession>
<dbReference type="PANTHER" id="PTHR31845:SF32">
    <property type="entry name" value="MISCELLANEOUS ZN(II)2CYS6 TRANSCRIPTION FACTOR (EUROFUNG)-RELATED"/>
    <property type="match status" value="1"/>
</dbReference>
<gene>
    <name evidence="8" type="ORF">S40285_04761</name>
</gene>
<dbReference type="STRING" id="1283841.A0A084QGQ8"/>
<reference evidence="8 9" key="1">
    <citation type="journal article" date="2014" name="BMC Genomics">
        <title>Comparative genome sequencing reveals chemotype-specific gene clusters in the toxigenic black mold Stachybotrys.</title>
        <authorList>
            <person name="Semeiks J."/>
            <person name="Borek D."/>
            <person name="Otwinowski Z."/>
            <person name="Grishin N.V."/>
        </authorList>
    </citation>
    <scope>NUCLEOTIDE SEQUENCE [LARGE SCALE GENOMIC DNA]</scope>
    <source>
        <strain evidence="8 9">IBT 40285</strain>
    </source>
</reference>
<evidence type="ECO:0000256" key="5">
    <source>
        <dbReference type="ARBA" id="ARBA00023242"/>
    </source>
</evidence>
<evidence type="ECO:0000256" key="1">
    <source>
        <dbReference type="ARBA" id="ARBA00004123"/>
    </source>
</evidence>
<keyword evidence="9" id="KW-1185">Reference proteome</keyword>
<protein>
    <recommendedName>
        <fullName evidence="7">Zn(2)-C6 fungal-type domain-containing protein</fullName>
    </recommendedName>
</protein>
<dbReference type="AlphaFoldDB" id="A0A084QGQ8"/>
<evidence type="ECO:0000259" key="7">
    <source>
        <dbReference type="PROSITE" id="PS00463"/>
    </source>
</evidence>
<organism evidence="8 9">
    <name type="scientific">Stachybotrys chlorohalonatus (strain IBT 40285)</name>
    <dbReference type="NCBI Taxonomy" id="1283841"/>
    <lineage>
        <taxon>Eukaryota</taxon>
        <taxon>Fungi</taxon>
        <taxon>Dikarya</taxon>
        <taxon>Ascomycota</taxon>
        <taxon>Pezizomycotina</taxon>
        <taxon>Sordariomycetes</taxon>
        <taxon>Hypocreomycetidae</taxon>
        <taxon>Hypocreales</taxon>
        <taxon>Stachybotryaceae</taxon>
        <taxon>Stachybotrys</taxon>
    </lineage>
</organism>
<dbReference type="PANTHER" id="PTHR31845">
    <property type="entry name" value="FINGER DOMAIN PROTEIN, PUTATIVE-RELATED"/>
    <property type="match status" value="1"/>
</dbReference>
<name>A0A084QGQ8_STAC4</name>
<evidence type="ECO:0000313" key="8">
    <source>
        <dbReference type="EMBL" id="KFA63143.1"/>
    </source>
</evidence>
<dbReference type="Proteomes" id="UP000028524">
    <property type="component" value="Unassembled WGS sequence"/>
</dbReference>
<dbReference type="InterPro" id="IPR001138">
    <property type="entry name" value="Zn2Cys6_DnaBD"/>
</dbReference>